<dbReference type="Proteomes" id="UP000001357">
    <property type="component" value="Unassembled WGS sequence"/>
</dbReference>
<dbReference type="STRING" id="81824.A9V8N1"/>
<feature type="domain" description="DUF218" evidence="1">
    <location>
        <begin position="4"/>
        <end position="134"/>
    </location>
</feature>
<dbReference type="InterPro" id="IPR003848">
    <property type="entry name" value="DUF218"/>
</dbReference>
<dbReference type="GO" id="GO:0005886">
    <property type="term" value="C:plasma membrane"/>
    <property type="evidence" value="ECO:0000318"/>
    <property type="project" value="GO_Central"/>
</dbReference>
<name>A9V8N1_MONBE</name>
<dbReference type="PANTHER" id="PTHR30336:SF20">
    <property type="entry name" value="DUF218 DOMAIN-CONTAINING PROTEIN"/>
    <property type="match status" value="1"/>
</dbReference>
<dbReference type="PANTHER" id="PTHR30336">
    <property type="entry name" value="INNER MEMBRANE PROTEIN, PROBABLE PERMEASE"/>
    <property type="match status" value="1"/>
</dbReference>
<dbReference type="FunFam" id="3.40.50.620:FF:000280">
    <property type="entry name" value="DUF218 domain"/>
    <property type="match status" value="1"/>
</dbReference>
<dbReference type="GeneID" id="5894297"/>
<dbReference type="InterPro" id="IPR051599">
    <property type="entry name" value="Cell_Envelope_Assoc"/>
</dbReference>
<dbReference type="InParanoid" id="A9V8N1"/>
<dbReference type="KEGG" id="mbr:MONBRDRAFT_28601"/>
<dbReference type="OMA" id="YPAKGFQ"/>
<organism evidence="2 3">
    <name type="scientific">Monosiga brevicollis</name>
    <name type="common">Choanoflagellate</name>
    <dbReference type="NCBI Taxonomy" id="81824"/>
    <lineage>
        <taxon>Eukaryota</taxon>
        <taxon>Choanoflagellata</taxon>
        <taxon>Craspedida</taxon>
        <taxon>Salpingoecidae</taxon>
        <taxon>Monosiga</taxon>
    </lineage>
</organism>
<proteinExistence type="predicted"/>
<evidence type="ECO:0000313" key="2">
    <source>
        <dbReference type="EMBL" id="EDQ86172.1"/>
    </source>
</evidence>
<dbReference type="RefSeq" id="XP_001749097.1">
    <property type="nucleotide sequence ID" value="XM_001749045.1"/>
</dbReference>
<protein>
    <recommendedName>
        <fullName evidence="1">DUF218 domain-containing protein</fullName>
    </recommendedName>
</protein>
<gene>
    <name evidence="2" type="ORF">MONBRDRAFT_28601</name>
</gene>
<dbReference type="Pfam" id="PF02698">
    <property type="entry name" value="DUF218"/>
    <property type="match status" value="1"/>
</dbReference>
<accession>A9V8N1</accession>
<dbReference type="AlphaFoldDB" id="A9V8N1"/>
<evidence type="ECO:0000259" key="1">
    <source>
        <dbReference type="Pfam" id="PF02698"/>
    </source>
</evidence>
<dbReference type="Gene3D" id="3.40.50.620">
    <property type="entry name" value="HUPs"/>
    <property type="match status" value="1"/>
</dbReference>
<dbReference type="eggNOG" id="ENOG502S28H">
    <property type="taxonomic scope" value="Eukaryota"/>
</dbReference>
<sequence>MLLVMGSNDTRVAEYAAQLWHQQKAPYILFTGGVGFLTEGVFTQPEAELFAQIAKAHDVPDDAILIETQSSNSGENCRNSAALLRERGLEVNSCILLQKPFMERRAYATVRCQWPELTVAAVSSPRLTMDEYCALLPKDDVIHAMVGHLHRILEYPKRGFQIEQSVPAEVLGAWETLVEAGYTQHLVAEAPQTYQDA</sequence>
<reference evidence="2 3" key="1">
    <citation type="journal article" date="2008" name="Nature">
        <title>The genome of the choanoflagellate Monosiga brevicollis and the origin of metazoans.</title>
        <authorList>
            <consortium name="JGI Sequencing"/>
            <person name="King N."/>
            <person name="Westbrook M.J."/>
            <person name="Young S.L."/>
            <person name="Kuo A."/>
            <person name="Abedin M."/>
            <person name="Chapman J."/>
            <person name="Fairclough S."/>
            <person name="Hellsten U."/>
            <person name="Isogai Y."/>
            <person name="Letunic I."/>
            <person name="Marr M."/>
            <person name="Pincus D."/>
            <person name="Putnam N."/>
            <person name="Rokas A."/>
            <person name="Wright K.J."/>
            <person name="Zuzow R."/>
            <person name="Dirks W."/>
            <person name="Good M."/>
            <person name="Goodstein D."/>
            <person name="Lemons D."/>
            <person name="Li W."/>
            <person name="Lyons J.B."/>
            <person name="Morris A."/>
            <person name="Nichols S."/>
            <person name="Richter D.J."/>
            <person name="Salamov A."/>
            <person name="Bork P."/>
            <person name="Lim W.A."/>
            <person name="Manning G."/>
            <person name="Miller W.T."/>
            <person name="McGinnis W."/>
            <person name="Shapiro H."/>
            <person name="Tjian R."/>
            <person name="Grigoriev I.V."/>
            <person name="Rokhsar D."/>
        </authorList>
    </citation>
    <scope>NUCLEOTIDE SEQUENCE [LARGE SCALE GENOMIC DNA]</scope>
    <source>
        <strain evidence="3">MX1 / ATCC 50154</strain>
    </source>
</reference>
<dbReference type="InterPro" id="IPR014729">
    <property type="entry name" value="Rossmann-like_a/b/a_fold"/>
</dbReference>
<dbReference type="CDD" id="cd06259">
    <property type="entry name" value="YdcF-like"/>
    <property type="match status" value="1"/>
</dbReference>
<keyword evidence="3" id="KW-1185">Reference proteome</keyword>
<evidence type="ECO:0000313" key="3">
    <source>
        <dbReference type="Proteomes" id="UP000001357"/>
    </source>
</evidence>
<dbReference type="EMBL" id="CH991568">
    <property type="protein sequence ID" value="EDQ86172.1"/>
    <property type="molecule type" value="Genomic_DNA"/>
</dbReference>